<evidence type="ECO:0000256" key="2">
    <source>
        <dbReference type="SAM" id="Phobius"/>
    </source>
</evidence>
<feature type="region of interest" description="Disordered" evidence="1">
    <location>
        <begin position="99"/>
        <end position="193"/>
    </location>
</feature>
<name>A0AAP0K9C3_9MAGN</name>
<dbReference type="PANTHER" id="PTHR36595">
    <property type="entry name" value="TRANSMEMBRANE PROTEIN"/>
    <property type="match status" value="1"/>
</dbReference>
<feature type="compositionally biased region" description="Acidic residues" evidence="1">
    <location>
        <begin position="99"/>
        <end position="112"/>
    </location>
</feature>
<sequence>MKRFFQILLVLLELGNGVQDAALLMNWTSKLIGKAPMPSPILVFFLCNVILVVVMLGMSRPTVGDLDYLYWTHFTPPIVVPQGEGLEEVEVELEMEDKDGDCEGYNQDDEDDGHNGNHDWTWEESEEDVDSNKGGEGGDEDLNRSDDNNVWFEDDDENRREEDEGGGEGLSRSDNGVDGNSSEADESSGENLTRRIEEFIEKVNSTWREELLKEGRIKREKMLKRTQELNNMMKYV</sequence>
<feature type="chain" id="PRO_5043000536" evidence="3">
    <location>
        <begin position="18"/>
        <end position="236"/>
    </location>
</feature>
<feature type="compositionally biased region" description="Polar residues" evidence="1">
    <location>
        <begin position="172"/>
        <end position="182"/>
    </location>
</feature>
<organism evidence="4 5">
    <name type="scientific">Stephania cephalantha</name>
    <dbReference type="NCBI Taxonomy" id="152367"/>
    <lineage>
        <taxon>Eukaryota</taxon>
        <taxon>Viridiplantae</taxon>
        <taxon>Streptophyta</taxon>
        <taxon>Embryophyta</taxon>
        <taxon>Tracheophyta</taxon>
        <taxon>Spermatophyta</taxon>
        <taxon>Magnoliopsida</taxon>
        <taxon>Ranunculales</taxon>
        <taxon>Menispermaceae</taxon>
        <taxon>Menispermoideae</taxon>
        <taxon>Cissampelideae</taxon>
        <taxon>Stephania</taxon>
    </lineage>
</organism>
<feature type="signal peptide" evidence="3">
    <location>
        <begin position="1"/>
        <end position="17"/>
    </location>
</feature>
<dbReference type="Proteomes" id="UP001419268">
    <property type="component" value="Unassembled WGS sequence"/>
</dbReference>
<comment type="caution">
    <text evidence="4">The sequence shown here is derived from an EMBL/GenBank/DDBJ whole genome shotgun (WGS) entry which is preliminary data.</text>
</comment>
<evidence type="ECO:0000313" key="4">
    <source>
        <dbReference type="EMBL" id="KAK9147569.1"/>
    </source>
</evidence>
<evidence type="ECO:0000256" key="1">
    <source>
        <dbReference type="SAM" id="MobiDB-lite"/>
    </source>
</evidence>
<dbReference type="PANTHER" id="PTHR36595:SF2">
    <property type="entry name" value="SERINE_THREONINE-PROTEIN KINASE FHKB-RELATED"/>
    <property type="match status" value="1"/>
</dbReference>
<dbReference type="EMBL" id="JBBNAG010000003">
    <property type="protein sequence ID" value="KAK9147569.1"/>
    <property type="molecule type" value="Genomic_DNA"/>
</dbReference>
<accession>A0AAP0K9C3</accession>
<keyword evidence="3" id="KW-0732">Signal</keyword>
<proteinExistence type="predicted"/>
<reference evidence="4 5" key="1">
    <citation type="submission" date="2024-01" db="EMBL/GenBank/DDBJ databases">
        <title>Genome assemblies of Stephania.</title>
        <authorList>
            <person name="Yang L."/>
        </authorList>
    </citation>
    <scope>NUCLEOTIDE SEQUENCE [LARGE SCALE GENOMIC DNA]</scope>
    <source>
        <strain evidence="4">JXDWG</strain>
        <tissue evidence="4">Leaf</tissue>
    </source>
</reference>
<evidence type="ECO:0000313" key="5">
    <source>
        <dbReference type="Proteomes" id="UP001419268"/>
    </source>
</evidence>
<keyword evidence="2" id="KW-1133">Transmembrane helix</keyword>
<evidence type="ECO:0000256" key="3">
    <source>
        <dbReference type="SAM" id="SignalP"/>
    </source>
</evidence>
<keyword evidence="5" id="KW-1185">Reference proteome</keyword>
<keyword evidence="2" id="KW-0812">Transmembrane</keyword>
<dbReference type="AlphaFoldDB" id="A0AAP0K9C3"/>
<gene>
    <name evidence="4" type="ORF">Scep_006326</name>
</gene>
<feature type="transmembrane region" description="Helical" evidence="2">
    <location>
        <begin position="41"/>
        <end position="58"/>
    </location>
</feature>
<protein>
    <submittedName>
        <fullName evidence="4">Uncharacterized protein</fullName>
    </submittedName>
</protein>
<keyword evidence="2" id="KW-0472">Membrane</keyword>